<keyword evidence="4 7" id="KW-0479">Metal-binding</keyword>
<dbReference type="OrthoDB" id="9815296at2"/>
<reference evidence="10 11" key="2">
    <citation type="submission" date="2014-10" db="EMBL/GenBank/DDBJ databases">
        <title>Paracoccus sanguinis sp. nov., isolated from clinical specimens of New York State patients.</title>
        <authorList>
            <person name="Mingle L.A."/>
            <person name="Cole J.A."/>
            <person name="Lapierre P."/>
            <person name="Musser K.A."/>
        </authorList>
    </citation>
    <scope>NUCLEOTIDE SEQUENCE [LARGE SCALE GENOMIC DNA]</scope>
    <source>
        <strain evidence="10 11">HAMBI 3106</strain>
    </source>
</reference>
<feature type="binding site" evidence="7">
    <location>
        <position position="811"/>
    </location>
    <ligand>
        <name>Zn(2+)</name>
        <dbReference type="ChEBI" id="CHEBI:29105"/>
        <label>2</label>
    </ligand>
</feature>
<sequence length="1417" mass="156874">MNQELSTNPFAPVAAPRQFDEIKISLASPEEILAWSFGEVKKPETINYRTFKPERDGLFCARIFGPIKDYECLCGKYKRMKYRGLVCEKCGVEVTLQKVRRERMGHIELAAPVAHIWFLKSLPSRIGLMLDMTLRDLERILYFENYVVIEPGLTDLSYGQLLTEEEFMDAQDQYGVDAFTANIGAEAIREMLAAIDLQATADQLREELKEATGELKPKKIIKRLKIVESFLESGNRPEWMVLTVIPVIPPELRPLVPLDGGRFATSDLNDLYRRVINRNNRLKRLIELRAPDIIVRNEKRMLQESVDALFDNGRRGRVITGNNKRPLKSLSDMLKGKQGRFRQNLLGKRVDFSGRSVIVTGPELKLHQCGLPKKMALELFKPFIYSRLEAKGYSSTVKQAKKLVEKERPEVWDILDEVIREHPVLLNRAPTLHRLGIQAFEPILIEGKAIQLHPLVCSAFNADFDGDQMAVHVPLSLEAQLEARVLMMSTNNVLSPANGAPIIVPSQDMVLGLYYTTMQRDGMQGEGMVFGSVEEVEHALAAGAVHLHARITARIPQIDEDGNEVIKRFETTPGRVRLGALLPKNAKAPFELVNRLLRKKDVQNVIDTVYRYCGQKESVIFCDQIMSMGFREAFRAGISFGKDDMVVPDNKWTIVEEVQDQVKEFEQQYLDGLITQGEKYNKVVDAWSKCNDRVTESMMATISSSKKDKNGAEAEPNSVYMMAHSGARGSVSQMKQLGGMRGLMAKPSGEIIETPIISNFKEGLTVLEYFNSTHGARKGLSDTALKTANSGYLTRRLVDVAQDCIIREHDCGTDRAITAQAAINDGEVIAPLSERVLGRVAAEDVVVPGTDDVVVRQNELIDERKADAIEAAGILSVRIRSALTCEAEDGVCALCYGRDLARGTLVNIGEAVGIIAAQSIGEPGTQLTMRTFHIGGIAQGGQQSFIAANQDGTVKFENEAVLENAAGELIVMSRSMQLHVMNDQGTALASHKLFYGSKLMVRDGDKVTRGQKLFEWDPYTLPIIAEQGGAARFVDLLSGLSVRDETDEATGMTQKIVTDWRSAPKGNDLKPEIIIMDANGEPVRNDAGNPISYPMSVDAILSIEDGQEVKAGDVIARIPREGARTKDITGGLPRVAELFEARRPKDHAIIAEIDGTVKFGKDYKNKRRIIVQPSEEGLEPVEYMVPKGKHIPVQEGDFVQKGDYIMDGNPAPHDILRIMGIEALADYLIDEVQDVYRLQGVKINDKHIEVIVRQMLQKIEILDSGDTTLLKGEHVDRDEFDEENAKIEARGGRPATGEPVLLGITKASLQTRSFISAASFQETTRVLTEAAVQGKRDKLVGLKENVIVGRLIPAGTGGATARIKRIAEDRDNEVIEMRRAEAEAAAALAAPEPEAETMAAPVNADVAEADILTSPEE</sequence>
<dbReference type="Pfam" id="PF05000">
    <property type="entry name" value="RNA_pol_Rpb1_4"/>
    <property type="match status" value="1"/>
</dbReference>
<evidence type="ECO:0000256" key="3">
    <source>
        <dbReference type="ARBA" id="ARBA00022695"/>
    </source>
</evidence>
<feature type="binding site" evidence="7">
    <location>
        <position position="467"/>
    </location>
    <ligand>
        <name>Mg(2+)</name>
        <dbReference type="ChEBI" id="CHEBI:18420"/>
    </ligand>
</feature>
<evidence type="ECO:0000256" key="1">
    <source>
        <dbReference type="ARBA" id="ARBA00022478"/>
    </source>
</evidence>
<dbReference type="Pfam" id="PF00623">
    <property type="entry name" value="RNA_pol_Rpb1_2"/>
    <property type="match status" value="1"/>
</dbReference>
<proteinExistence type="inferred from homology"/>
<dbReference type="InterPro" id="IPR007081">
    <property type="entry name" value="RNA_pol_Rpb1_5"/>
</dbReference>
<dbReference type="CDD" id="cd01609">
    <property type="entry name" value="RNAP_beta'_N"/>
    <property type="match status" value="1"/>
</dbReference>
<reference evidence="10 11" key="1">
    <citation type="submission" date="2014-09" db="EMBL/GenBank/DDBJ databases">
        <authorList>
            <person name="McGinnis J.M."/>
            <person name="Wolfgang W.J."/>
        </authorList>
    </citation>
    <scope>NUCLEOTIDE SEQUENCE [LARGE SCALE GENOMIC DNA]</scope>
    <source>
        <strain evidence="10 11">HAMBI 3106</strain>
    </source>
</reference>
<dbReference type="Pfam" id="PF04998">
    <property type="entry name" value="RNA_pol_Rpb1_5"/>
    <property type="match status" value="1"/>
</dbReference>
<feature type="binding site" evidence="7">
    <location>
        <position position="885"/>
    </location>
    <ligand>
        <name>Zn(2+)</name>
        <dbReference type="ChEBI" id="CHEBI:29105"/>
        <label>2</label>
    </ligand>
</feature>
<evidence type="ECO:0000259" key="9">
    <source>
        <dbReference type="SMART" id="SM00663"/>
    </source>
</evidence>
<evidence type="ECO:0000313" key="11">
    <source>
        <dbReference type="Proteomes" id="UP000029917"/>
    </source>
</evidence>
<dbReference type="InterPro" id="IPR045867">
    <property type="entry name" value="DNA-dir_RpoC_beta_prime"/>
</dbReference>
<dbReference type="InterPro" id="IPR044893">
    <property type="entry name" value="RNA_pol_Rpb1_clamp_domain"/>
</dbReference>
<dbReference type="InterPro" id="IPR007083">
    <property type="entry name" value="RNA_pol_Rpb1_4"/>
</dbReference>
<dbReference type="InterPro" id="IPR000722">
    <property type="entry name" value="RNA_pol_asu"/>
</dbReference>
<evidence type="ECO:0000256" key="8">
    <source>
        <dbReference type="RuleBase" id="RU004279"/>
    </source>
</evidence>
<evidence type="ECO:0000313" key="10">
    <source>
        <dbReference type="EMBL" id="KGJ08536.1"/>
    </source>
</evidence>
<dbReference type="Gene3D" id="1.10.1790.20">
    <property type="match status" value="1"/>
</dbReference>
<feature type="binding site" evidence="7">
    <location>
        <position position="465"/>
    </location>
    <ligand>
        <name>Mg(2+)</name>
        <dbReference type="ChEBI" id="CHEBI:18420"/>
    </ligand>
</feature>
<dbReference type="Gene3D" id="1.10.274.100">
    <property type="entry name" value="RNA polymerase Rpb1, domain 3"/>
    <property type="match status" value="2"/>
</dbReference>
<dbReference type="HAMAP" id="MF_01322">
    <property type="entry name" value="RNApol_bact_RpoC"/>
    <property type="match status" value="1"/>
</dbReference>
<dbReference type="Gene3D" id="2.40.40.20">
    <property type="match status" value="1"/>
</dbReference>
<dbReference type="SMART" id="SM00663">
    <property type="entry name" value="RPOLA_N"/>
    <property type="match status" value="1"/>
</dbReference>
<dbReference type="Pfam" id="PF04997">
    <property type="entry name" value="RNA_pol_Rpb1_1"/>
    <property type="match status" value="1"/>
</dbReference>
<dbReference type="EC" id="2.7.7.6" evidence="7"/>
<name>A0A099FED1_9RHOB</name>
<dbReference type="Gene3D" id="4.10.860.120">
    <property type="entry name" value="RNA polymerase II, clamp domain"/>
    <property type="match status" value="1"/>
</dbReference>
<dbReference type="InterPro" id="IPR042102">
    <property type="entry name" value="RNA_pol_Rpb1_3_sf"/>
</dbReference>
<keyword evidence="7" id="KW-0460">Magnesium</keyword>
<comment type="similarity">
    <text evidence="7 8">Belongs to the RNA polymerase beta' chain family.</text>
</comment>
<dbReference type="GO" id="GO:0003677">
    <property type="term" value="F:DNA binding"/>
    <property type="evidence" value="ECO:0007669"/>
    <property type="project" value="UniProtKB-UniRule"/>
</dbReference>
<organism evidence="10 11">
    <name type="scientific">Paracoccus sphaerophysae</name>
    <dbReference type="NCBI Taxonomy" id="690417"/>
    <lineage>
        <taxon>Bacteria</taxon>
        <taxon>Pseudomonadati</taxon>
        <taxon>Pseudomonadota</taxon>
        <taxon>Alphaproteobacteria</taxon>
        <taxon>Rhodobacterales</taxon>
        <taxon>Paracoccaceae</taxon>
        <taxon>Paracoccus</taxon>
    </lineage>
</organism>
<feature type="binding site" evidence="7">
    <location>
        <position position="74"/>
    </location>
    <ligand>
        <name>Zn(2+)</name>
        <dbReference type="ChEBI" id="CHEBI:29105"/>
        <label>1</label>
    </ligand>
</feature>
<evidence type="ECO:0000256" key="2">
    <source>
        <dbReference type="ARBA" id="ARBA00022679"/>
    </source>
</evidence>
<dbReference type="Proteomes" id="UP000029917">
    <property type="component" value="Unassembled WGS sequence"/>
</dbReference>
<feature type="domain" description="RNA polymerase N-terminal" evidence="9">
    <location>
        <begin position="238"/>
        <end position="517"/>
    </location>
</feature>
<dbReference type="GO" id="GO:0000428">
    <property type="term" value="C:DNA-directed RNA polymerase complex"/>
    <property type="evidence" value="ECO:0007669"/>
    <property type="project" value="UniProtKB-KW"/>
</dbReference>
<comment type="cofactor">
    <cofactor evidence="7">
        <name>Mg(2+)</name>
        <dbReference type="ChEBI" id="CHEBI:18420"/>
    </cofactor>
    <text evidence="7">Binds 1 Mg(2+) ion per subunit.</text>
</comment>
<dbReference type="PANTHER" id="PTHR19376:SF54">
    <property type="entry name" value="DNA-DIRECTED RNA POLYMERASE SUBUNIT BETA"/>
    <property type="match status" value="1"/>
</dbReference>
<protein>
    <recommendedName>
        <fullName evidence="7">DNA-directed RNA polymerase subunit beta'</fullName>
        <shortName evidence="7">RNAP subunit beta'</shortName>
        <ecNumber evidence="7">2.7.7.6</ecNumber>
    </recommendedName>
    <alternativeName>
        <fullName evidence="7">RNA polymerase subunit beta'</fullName>
    </alternativeName>
    <alternativeName>
        <fullName evidence="7">Transcriptase subunit beta'</fullName>
    </alternativeName>
</protein>
<dbReference type="InterPro" id="IPR007080">
    <property type="entry name" value="RNA_pol_Rpb1_1"/>
</dbReference>
<dbReference type="GO" id="GO:0003899">
    <property type="term" value="F:DNA-directed RNA polymerase activity"/>
    <property type="evidence" value="ECO:0007669"/>
    <property type="project" value="UniProtKB-UniRule"/>
</dbReference>
<comment type="subunit">
    <text evidence="7">The RNAP catalytic core consists of 2 alpha, 1 beta, 1 beta' and 1 omega subunit. When a sigma factor is associated with the core the holoenzyme is formed, which can initiate transcription.</text>
</comment>
<dbReference type="GO" id="GO:0000287">
    <property type="term" value="F:magnesium ion binding"/>
    <property type="evidence" value="ECO:0007669"/>
    <property type="project" value="UniProtKB-UniRule"/>
</dbReference>
<dbReference type="PANTHER" id="PTHR19376">
    <property type="entry name" value="DNA-DIRECTED RNA POLYMERASE"/>
    <property type="match status" value="1"/>
</dbReference>
<dbReference type="Gene3D" id="2.40.50.100">
    <property type="match status" value="3"/>
</dbReference>
<evidence type="ECO:0000256" key="4">
    <source>
        <dbReference type="ARBA" id="ARBA00022723"/>
    </source>
</evidence>
<dbReference type="EMBL" id="JRKS01000009">
    <property type="protein sequence ID" value="KGJ08536.1"/>
    <property type="molecule type" value="Genomic_DNA"/>
</dbReference>
<comment type="caution">
    <text evidence="10">The sequence shown here is derived from an EMBL/GenBank/DDBJ whole genome shotgun (WGS) entry which is preliminary data.</text>
</comment>
<dbReference type="Gene3D" id="1.10.150.390">
    <property type="match status" value="1"/>
</dbReference>
<feature type="binding site" evidence="7">
    <location>
        <position position="895"/>
    </location>
    <ligand>
        <name>Zn(2+)</name>
        <dbReference type="ChEBI" id="CHEBI:29105"/>
        <label>2</label>
    </ligand>
</feature>
<dbReference type="STRING" id="690417.IC63_04835"/>
<comment type="catalytic activity">
    <reaction evidence="6 7 8">
        <text>RNA(n) + a ribonucleoside 5'-triphosphate = RNA(n+1) + diphosphate</text>
        <dbReference type="Rhea" id="RHEA:21248"/>
        <dbReference type="Rhea" id="RHEA-COMP:14527"/>
        <dbReference type="Rhea" id="RHEA-COMP:17342"/>
        <dbReference type="ChEBI" id="CHEBI:33019"/>
        <dbReference type="ChEBI" id="CHEBI:61557"/>
        <dbReference type="ChEBI" id="CHEBI:140395"/>
        <dbReference type="EC" id="2.7.7.6"/>
    </reaction>
</comment>
<dbReference type="GO" id="GO:0008270">
    <property type="term" value="F:zinc ion binding"/>
    <property type="evidence" value="ECO:0007669"/>
    <property type="project" value="UniProtKB-UniRule"/>
</dbReference>
<accession>A0A099FED1</accession>
<dbReference type="CDD" id="cd02655">
    <property type="entry name" value="RNAP_beta'_C"/>
    <property type="match status" value="1"/>
</dbReference>
<dbReference type="InterPro" id="IPR038120">
    <property type="entry name" value="Rpb1_funnel_sf"/>
</dbReference>
<dbReference type="InterPro" id="IPR007066">
    <property type="entry name" value="RNA_pol_Rpb1_3"/>
</dbReference>
<evidence type="ECO:0000256" key="5">
    <source>
        <dbReference type="ARBA" id="ARBA00023163"/>
    </source>
</evidence>
<keyword evidence="3 7" id="KW-0548">Nucleotidyltransferase</keyword>
<dbReference type="GO" id="GO:0006351">
    <property type="term" value="P:DNA-templated transcription"/>
    <property type="evidence" value="ECO:0007669"/>
    <property type="project" value="UniProtKB-UniRule"/>
</dbReference>
<keyword evidence="7" id="KW-0862">Zinc</keyword>
<keyword evidence="2 7" id="KW-0808">Transferase</keyword>
<comment type="function">
    <text evidence="7 8">DNA-dependent RNA polymerase catalyzes the transcription of DNA into RNA using the four ribonucleoside triphosphates as substrates.</text>
</comment>
<feature type="binding site" evidence="7">
    <location>
        <position position="72"/>
    </location>
    <ligand>
        <name>Zn(2+)</name>
        <dbReference type="ChEBI" id="CHEBI:29105"/>
        <label>1</label>
    </ligand>
</feature>
<feature type="binding site" evidence="7">
    <location>
        <position position="463"/>
    </location>
    <ligand>
        <name>Mg(2+)</name>
        <dbReference type="ChEBI" id="CHEBI:18420"/>
    </ligand>
</feature>
<dbReference type="Gene3D" id="1.10.40.90">
    <property type="match status" value="1"/>
</dbReference>
<feature type="binding site" evidence="7">
    <location>
        <position position="87"/>
    </location>
    <ligand>
        <name>Zn(2+)</name>
        <dbReference type="ChEBI" id="CHEBI:29105"/>
        <label>1</label>
    </ligand>
</feature>
<dbReference type="RefSeq" id="WP_036717445.1">
    <property type="nucleotide sequence ID" value="NZ_JRKS01000009.1"/>
</dbReference>
<feature type="binding site" evidence="7">
    <location>
        <position position="90"/>
    </location>
    <ligand>
        <name>Zn(2+)</name>
        <dbReference type="ChEBI" id="CHEBI:29105"/>
        <label>1</label>
    </ligand>
</feature>
<keyword evidence="5 7" id="KW-0804">Transcription</keyword>
<gene>
    <name evidence="7" type="primary">rpoC</name>
    <name evidence="10" type="ORF">IC63_04835</name>
</gene>
<dbReference type="InterPro" id="IPR006592">
    <property type="entry name" value="RNA_pol_N"/>
</dbReference>
<evidence type="ECO:0000256" key="6">
    <source>
        <dbReference type="ARBA" id="ARBA00048552"/>
    </source>
</evidence>
<dbReference type="Gene3D" id="1.10.132.30">
    <property type="match status" value="1"/>
</dbReference>
<keyword evidence="1 7" id="KW-0240">DNA-directed RNA polymerase</keyword>
<dbReference type="InterPro" id="IPR012754">
    <property type="entry name" value="DNA-dir_RpoC_beta_prime_bact"/>
</dbReference>
<dbReference type="Pfam" id="PF04983">
    <property type="entry name" value="RNA_pol_Rpb1_3"/>
    <property type="match status" value="1"/>
</dbReference>
<dbReference type="NCBIfam" id="TIGR02386">
    <property type="entry name" value="rpoC_TIGR"/>
    <property type="match status" value="1"/>
</dbReference>
<comment type="cofactor">
    <cofactor evidence="7">
        <name>Zn(2+)</name>
        <dbReference type="ChEBI" id="CHEBI:29105"/>
    </cofactor>
    <text evidence="7">Binds 2 Zn(2+) ions per subunit.</text>
</comment>
<dbReference type="SUPFAM" id="SSF64484">
    <property type="entry name" value="beta and beta-prime subunits of DNA dependent RNA-polymerase"/>
    <property type="match status" value="1"/>
</dbReference>
<keyword evidence="11" id="KW-1185">Reference proteome</keyword>
<feature type="binding site" evidence="7">
    <location>
        <position position="892"/>
    </location>
    <ligand>
        <name>Zn(2+)</name>
        <dbReference type="ChEBI" id="CHEBI:29105"/>
        <label>2</label>
    </ligand>
</feature>
<evidence type="ECO:0000256" key="7">
    <source>
        <dbReference type="HAMAP-Rule" id="MF_01322"/>
    </source>
</evidence>